<evidence type="ECO:0000313" key="14">
    <source>
        <dbReference type="EMBL" id="GGS17799.1"/>
    </source>
</evidence>
<feature type="region of interest" description="Disordered" evidence="9">
    <location>
        <begin position="160"/>
        <end position="238"/>
    </location>
</feature>
<evidence type="ECO:0000259" key="12">
    <source>
        <dbReference type="PROSITE" id="PS50847"/>
    </source>
</evidence>
<proteinExistence type="predicted"/>
<evidence type="ECO:0000256" key="1">
    <source>
        <dbReference type="ARBA" id="ARBA00004191"/>
    </source>
</evidence>
<dbReference type="Proteomes" id="UP000653493">
    <property type="component" value="Unassembled WGS sequence"/>
</dbReference>
<feature type="domain" description="Chaplin" evidence="13">
    <location>
        <begin position="39"/>
        <end position="79"/>
    </location>
</feature>
<dbReference type="AlphaFoldDB" id="A0A918L7M7"/>
<evidence type="ECO:0000256" key="4">
    <source>
        <dbReference type="ARBA" id="ARBA00022729"/>
    </source>
</evidence>
<reference evidence="14" key="2">
    <citation type="submission" date="2020-09" db="EMBL/GenBank/DDBJ databases">
        <authorList>
            <person name="Sun Q."/>
            <person name="Ohkuma M."/>
        </authorList>
    </citation>
    <scope>NUCLEOTIDE SEQUENCE</scope>
    <source>
        <strain evidence="14">JCM 4234</strain>
    </source>
</reference>
<evidence type="ECO:0000256" key="10">
    <source>
        <dbReference type="SAM" id="Phobius"/>
    </source>
</evidence>
<keyword evidence="6 8" id="KW-0034">Amyloid</keyword>
<keyword evidence="10" id="KW-1133">Transmembrane helix</keyword>
<accession>A0A918L7M7</accession>
<feature type="chain" id="PRO_5037226192" description="Chaplin" evidence="11">
    <location>
        <begin position="29"/>
        <end position="267"/>
    </location>
</feature>
<dbReference type="GO" id="GO:0007155">
    <property type="term" value="P:cell adhesion"/>
    <property type="evidence" value="ECO:0007669"/>
    <property type="project" value="UniProtKB-KW"/>
</dbReference>
<feature type="domain" description="Gram-positive cocci surface proteins LPxTG" evidence="12">
    <location>
        <begin position="230"/>
        <end position="267"/>
    </location>
</feature>
<name>A0A918L7M7_STRGD</name>
<dbReference type="PROSITE" id="PS51884">
    <property type="entry name" value="CHAPLIN"/>
    <property type="match status" value="2"/>
</dbReference>
<keyword evidence="15" id="KW-1185">Reference proteome</keyword>
<keyword evidence="7" id="KW-0572">Peptidoglycan-anchor</keyword>
<keyword evidence="10" id="KW-0472">Membrane</keyword>
<dbReference type="EMBL" id="BMSL01000001">
    <property type="protein sequence ID" value="GGS17799.1"/>
    <property type="molecule type" value="Genomic_DNA"/>
</dbReference>
<comment type="caution">
    <text evidence="14">The sequence shown here is derived from an EMBL/GenBank/DDBJ whole genome shotgun (WGS) entry which is preliminary data.</text>
</comment>
<feature type="signal peptide" evidence="11">
    <location>
        <begin position="1"/>
        <end position="28"/>
    </location>
</feature>
<evidence type="ECO:0000256" key="8">
    <source>
        <dbReference type="PROSITE-ProRule" id="PRU01232"/>
    </source>
</evidence>
<dbReference type="PROSITE" id="PS50847">
    <property type="entry name" value="GRAM_POS_ANCHORING"/>
    <property type="match status" value="1"/>
</dbReference>
<feature type="domain" description="Chaplin" evidence="13">
    <location>
        <begin position="122"/>
        <end position="162"/>
    </location>
</feature>
<dbReference type="InterPro" id="IPR019931">
    <property type="entry name" value="LPXTG_anchor"/>
</dbReference>
<evidence type="ECO:0000256" key="7">
    <source>
        <dbReference type="ARBA" id="ARBA00023088"/>
    </source>
</evidence>
<gene>
    <name evidence="14" type="ORF">GCM10010238_02360</name>
</gene>
<evidence type="ECO:0000256" key="6">
    <source>
        <dbReference type="ARBA" id="ARBA00023087"/>
    </source>
</evidence>
<evidence type="ECO:0000256" key="5">
    <source>
        <dbReference type="ARBA" id="ARBA00022889"/>
    </source>
</evidence>
<evidence type="ECO:0000313" key="15">
    <source>
        <dbReference type="Proteomes" id="UP000653493"/>
    </source>
</evidence>
<feature type="region of interest" description="Disordered" evidence="9">
    <location>
        <begin position="88"/>
        <end position="127"/>
    </location>
</feature>
<evidence type="ECO:0000256" key="2">
    <source>
        <dbReference type="ARBA" id="ARBA00022512"/>
    </source>
</evidence>
<organism evidence="14 15">
    <name type="scientific">Streptomyces griseoviridis</name>
    <dbReference type="NCBI Taxonomy" id="45398"/>
    <lineage>
        <taxon>Bacteria</taxon>
        <taxon>Bacillati</taxon>
        <taxon>Actinomycetota</taxon>
        <taxon>Actinomycetes</taxon>
        <taxon>Kitasatosporales</taxon>
        <taxon>Streptomycetaceae</taxon>
        <taxon>Streptomyces</taxon>
    </lineage>
</organism>
<evidence type="ECO:0000256" key="9">
    <source>
        <dbReference type="SAM" id="MobiDB-lite"/>
    </source>
</evidence>
<reference evidence="14" key="1">
    <citation type="journal article" date="2014" name="Int. J. Syst. Evol. Microbiol.">
        <title>Complete genome sequence of Corynebacterium casei LMG S-19264T (=DSM 44701T), isolated from a smear-ripened cheese.</title>
        <authorList>
            <consortium name="US DOE Joint Genome Institute (JGI-PGF)"/>
            <person name="Walter F."/>
            <person name="Albersmeier A."/>
            <person name="Kalinowski J."/>
            <person name="Ruckert C."/>
        </authorList>
    </citation>
    <scope>NUCLEOTIDE SEQUENCE</scope>
    <source>
        <strain evidence="14">JCM 4234</strain>
    </source>
</reference>
<evidence type="ECO:0000256" key="3">
    <source>
        <dbReference type="ARBA" id="ARBA00022525"/>
    </source>
</evidence>
<feature type="transmembrane region" description="Helical" evidence="10">
    <location>
        <begin position="239"/>
        <end position="258"/>
    </location>
</feature>
<keyword evidence="2" id="KW-0134">Cell wall</keyword>
<feature type="compositionally biased region" description="Pro residues" evidence="9">
    <location>
        <begin position="197"/>
        <end position="213"/>
    </location>
</feature>
<keyword evidence="5" id="KW-0130">Cell adhesion</keyword>
<evidence type="ECO:0008006" key="16">
    <source>
        <dbReference type="Google" id="ProtNLM"/>
    </source>
</evidence>
<evidence type="ECO:0000256" key="11">
    <source>
        <dbReference type="SAM" id="SignalP"/>
    </source>
</evidence>
<dbReference type="InterPro" id="IPR005528">
    <property type="entry name" value="ChpA-H"/>
</dbReference>
<dbReference type="Pfam" id="PF03777">
    <property type="entry name" value="ChpA-C"/>
    <property type="match status" value="2"/>
</dbReference>
<keyword evidence="10" id="KW-0812">Transmembrane</keyword>
<feature type="compositionally biased region" description="Gly residues" evidence="9">
    <location>
        <begin position="88"/>
        <end position="109"/>
    </location>
</feature>
<keyword evidence="4 11" id="KW-0732">Signal</keyword>
<sequence length="267" mass="26154">MRQTLSRGMVVAAAATSVLSLCGSPALADSQADGAAKDSPGVVSGNAVQVPIDIPVNACGNTVDVIAALNPAFGNACANTGADDQGHGHGGYGHDGPSAGHGGHGGHSGPDGAAAQGHAVGSPGVGSGNNAQVPVDIPVNACGNTVDVIALLNPAFGNSCENGGDDKTPPPPGYGHEEPPHTPPPTHHTPPPEHHTPPPQHHTPPPAHHTPPPAEEEAPPAVDTEHPPALAETGSHGDALAGAAAGSAALIAAGAVLYRRSRAASRR</sequence>
<comment type="subcellular location">
    <subcellularLocation>
        <location evidence="1">Secreted</location>
        <location evidence="1">Cell wall</location>
    </subcellularLocation>
</comment>
<protein>
    <recommendedName>
        <fullName evidence="16">Chaplin</fullName>
    </recommendedName>
</protein>
<evidence type="ECO:0000259" key="13">
    <source>
        <dbReference type="PROSITE" id="PS51884"/>
    </source>
</evidence>
<keyword evidence="3" id="KW-0964">Secreted</keyword>